<sequence>MATTMVNHHNNDNNHRNSDLDFKLTIRHMKLDEIEPSVMIFSRADLNDSLNVVESFYESDPSGFFVAVDEDSDQVIGACAAPMTTHQTRFLGLYCVEPKFQGYGIG</sequence>
<dbReference type="PANTHER" id="PTHR47237">
    <property type="entry name" value="SLL0310 PROTEIN"/>
    <property type="match status" value="1"/>
</dbReference>
<evidence type="ECO:0000313" key="2">
    <source>
        <dbReference type="EMBL" id="OTF77625.1"/>
    </source>
</evidence>
<dbReference type="InterPro" id="IPR052729">
    <property type="entry name" value="Acyl/Acetyltrans_Enzymes"/>
</dbReference>
<dbReference type="InterPro" id="IPR016181">
    <property type="entry name" value="Acyl_CoA_acyltransferase"/>
</dbReference>
<keyword evidence="2" id="KW-0808">Transferase</keyword>
<dbReference type="Gene3D" id="3.40.630.30">
    <property type="match status" value="1"/>
</dbReference>
<dbReference type="PANTHER" id="PTHR47237:SF1">
    <property type="entry name" value="SLL0310 PROTEIN"/>
    <property type="match status" value="1"/>
</dbReference>
<organism evidence="2 3">
    <name type="scientific">Euroglyphus maynei</name>
    <name type="common">Mayne's house dust mite</name>
    <dbReference type="NCBI Taxonomy" id="6958"/>
    <lineage>
        <taxon>Eukaryota</taxon>
        <taxon>Metazoa</taxon>
        <taxon>Ecdysozoa</taxon>
        <taxon>Arthropoda</taxon>
        <taxon>Chelicerata</taxon>
        <taxon>Arachnida</taxon>
        <taxon>Acari</taxon>
        <taxon>Acariformes</taxon>
        <taxon>Sarcoptiformes</taxon>
        <taxon>Astigmata</taxon>
        <taxon>Psoroptidia</taxon>
        <taxon>Analgoidea</taxon>
        <taxon>Pyroglyphidae</taxon>
        <taxon>Pyroglyphinae</taxon>
        <taxon>Euroglyphus</taxon>
    </lineage>
</organism>
<accession>A0A1Y3BEK6</accession>
<gene>
    <name evidence="2" type="ORF">BLA29_013607</name>
</gene>
<proteinExistence type="predicted"/>
<evidence type="ECO:0000259" key="1">
    <source>
        <dbReference type="PROSITE" id="PS51186"/>
    </source>
</evidence>
<evidence type="ECO:0000313" key="3">
    <source>
        <dbReference type="Proteomes" id="UP000194236"/>
    </source>
</evidence>
<dbReference type="GO" id="GO:0016747">
    <property type="term" value="F:acyltransferase activity, transferring groups other than amino-acyl groups"/>
    <property type="evidence" value="ECO:0007669"/>
    <property type="project" value="InterPro"/>
</dbReference>
<feature type="domain" description="N-acetyltransferase" evidence="1">
    <location>
        <begin position="24"/>
        <end position="106"/>
    </location>
</feature>
<dbReference type="PROSITE" id="PS51186">
    <property type="entry name" value="GNAT"/>
    <property type="match status" value="1"/>
</dbReference>
<reference evidence="2 3" key="1">
    <citation type="submission" date="2017-03" db="EMBL/GenBank/DDBJ databases">
        <title>Genome Survey of Euroglyphus maynei.</title>
        <authorList>
            <person name="Arlian L.G."/>
            <person name="Morgan M.S."/>
            <person name="Rider S.D."/>
        </authorList>
    </citation>
    <scope>NUCLEOTIDE SEQUENCE [LARGE SCALE GENOMIC DNA]</scope>
    <source>
        <strain evidence="2">Arlian Lab</strain>
        <tissue evidence="2">Whole body</tissue>
    </source>
</reference>
<keyword evidence="3" id="KW-1185">Reference proteome</keyword>
<dbReference type="EMBL" id="MUJZ01031653">
    <property type="protein sequence ID" value="OTF77625.1"/>
    <property type="molecule type" value="Genomic_DNA"/>
</dbReference>
<dbReference type="Proteomes" id="UP000194236">
    <property type="component" value="Unassembled WGS sequence"/>
</dbReference>
<protein>
    <submittedName>
        <fullName evidence="2">GNAT-like acetyltransferase domain containing protein</fullName>
    </submittedName>
</protein>
<feature type="non-terminal residue" evidence="2">
    <location>
        <position position="106"/>
    </location>
</feature>
<dbReference type="AlphaFoldDB" id="A0A1Y3BEK6"/>
<dbReference type="CDD" id="cd04301">
    <property type="entry name" value="NAT_SF"/>
    <property type="match status" value="1"/>
</dbReference>
<dbReference type="OrthoDB" id="6488214at2759"/>
<name>A0A1Y3BEK6_EURMA</name>
<comment type="caution">
    <text evidence="2">The sequence shown here is derived from an EMBL/GenBank/DDBJ whole genome shotgun (WGS) entry which is preliminary data.</text>
</comment>
<dbReference type="InterPro" id="IPR000182">
    <property type="entry name" value="GNAT_dom"/>
</dbReference>
<dbReference type="SUPFAM" id="SSF55729">
    <property type="entry name" value="Acyl-CoA N-acyltransferases (Nat)"/>
    <property type="match status" value="1"/>
</dbReference>
<dbReference type="Pfam" id="PF00583">
    <property type="entry name" value="Acetyltransf_1"/>
    <property type="match status" value="1"/>
</dbReference>